<dbReference type="EMBL" id="JOKH01000001">
    <property type="protein sequence ID" value="KEQ19287.1"/>
    <property type="molecule type" value="Genomic_DNA"/>
</dbReference>
<dbReference type="RefSeq" id="WP_034833039.1">
    <property type="nucleotide sequence ID" value="NZ_JOKH01000001.1"/>
</dbReference>
<comment type="caution">
    <text evidence="3">The sequence shown here is derived from an EMBL/GenBank/DDBJ whole genome shotgun (WGS) entry which is preliminary data.</text>
</comment>
<dbReference type="GO" id="GO:0017148">
    <property type="term" value="P:negative regulation of translation"/>
    <property type="evidence" value="ECO:0007669"/>
    <property type="project" value="UniProtKB-UniRule"/>
</dbReference>
<dbReference type="PANTHER" id="PTHR21043">
    <property type="entry name" value="IOJAP SUPERFAMILY ORTHOLOG"/>
    <property type="match status" value="1"/>
</dbReference>
<evidence type="ECO:0000313" key="4">
    <source>
        <dbReference type="Proteomes" id="UP000028073"/>
    </source>
</evidence>
<dbReference type="GO" id="GO:0043023">
    <property type="term" value="F:ribosomal large subunit binding"/>
    <property type="evidence" value="ECO:0007669"/>
    <property type="project" value="TreeGrafter"/>
</dbReference>
<dbReference type="GO" id="GO:0005737">
    <property type="term" value="C:cytoplasm"/>
    <property type="evidence" value="ECO:0007669"/>
    <property type="project" value="UniProtKB-SubCell"/>
</dbReference>
<dbReference type="AlphaFoldDB" id="A0A081NLG4"/>
<accession>A0A081NLG4</accession>
<keyword evidence="2" id="KW-0963">Cytoplasm</keyword>
<evidence type="ECO:0000256" key="2">
    <source>
        <dbReference type="HAMAP-Rule" id="MF_01477"/>
    </source>
</evidence>
<dbReference type="SUPFAM" id="SSF81301">
    <property type="entry name" value="Nucleotidyltransferase"/>
    <property type="match status" value="1"/>
</dbReference>
<keyword evidence="2" id="KW-0810">Translation regulation</keyword>
<gene>
    <name evidence="2" type="primary">rsfS</name>
    <name evidence="3" type="ORF">GZ78_04715</name>
</gene>
<comment type="subunit">
    <text evidence="2">Interacts with ribosomal protein uL14 (rplN).</text>
</comment>
<dbReference type="GO" id="GO:0042256">
    <property type="term" value="P:cytosolic ribosome assembly"/>
    <property type="evidence" value="ECO:0007669"/>
    <property type="project" value="UniProtKB-UniRule"/>
</dbReference>
<protein>
    <recommendedName>
        <fullName evidence="2">Ribosomal silencing factor RsfS</fullName>
    </recommendedName>
</protein>
<dbReference type="InterPro" id="IPR004394">
    <property type="entry name" value="Iojap/RsfS/C7orf30"/>
</dbReference>
<dbReference type="Proteomes" id="UP000028073">
    <property type="component" value="Unassembled WGS sequence"/>
</dbReference>
<dbReference type="HAMAP" id="MF_01477">
    <property type="entry name" value="Iojap_RsfS"/>
    <property type="match status" value="1"/>
</dbReference>
<evidence type="ECO:0000313" key="3">
    <source>
        <dbReference type="EMBL" id="KEQ19287.1"/>
    </source>
</evidence>
<dbReference type="NCBIfam" id="TIGR00090">
    <property type="entry name" value="rsfS_iojap_ybeB"/>
    <property type="match status" value="1"/>
</dbReference>
<dbReference type="OrthoDB" id="9793681at2"/>
<comment type="function">
    <text evidence="2">Functions as a ribosomal silencing factor. Interacts with ribosomal protein uL14 (rplN), blocking formation of intersubunit bridge B8. Prevents association of the 30S and 50S ribosomal subunits and the formation of functional ribosomes, thus repressing translation.</text>
</comment>
<dbReference type="Gene3D" id="3.30.460.10">
    <property type="entry name" value="Beta Polymerase, domain 2"/>
    <property type="match status" value="1"/>
</dbReference>
<dbReference type="eggNOG" id="COG0799">
    <property type="taxonomic scope" value="Bacteria"/>
</dbReference>
<evidence type="ECO:0000256" key="1">
    <source>
        <dbReference type="ARBA" id="ARBA00010574"/>
    </source>
</evidence>
<organism evidence="3 4">
    <name type="scientific">Endozoicomonas numazuensis</name>
    <dbReference type="NCBI Taxonomy" id="1137799"/>
    <lineage>
        <taxon>Bacteria</taxon>
        <taxon>Pseudomonadati</taxon>
        <taxon>Pseudomonadota</taxon>
        <taxon>Gammaproteobacteria</taxon>
        <taxon>Oceanospirillales</taxon>
        <taxon>Endozoicomonadaceae</taxon>
        <taxon>Endozoicomonas</taxon>
    </lineage>
</organism>
<name>A0A081NLG4_9GAMM</name>
<dbReference type="GO" id="GO:0090071">
    <property type="term" value="P:negative regulation of ribosome biogenesis"/>
    <property type="evidence" value="ECO:0007669"/>
    <property type="project" value="UniProtKB-UniRule"/>
</dbReference>
<reference evidence="3 4" key="1">
    <citation type="submission" date="2014-06" db="EMBL/GenBank/DDBJ databases">
        <title>Whole Genome Sequences of Three Symbiotic Endozoicomonas Bacteria.</title>
        <authorList>
            <person name="Neave M.J."/>
            <person name="Apprill A."/>
            <person name="Voolstra C.R."/>
        </authorList>
    </citation>
    <scope>NUCLEOTIDE SEQUENCE [LARGE SCALE GENOMIC DNA]</scope>
    <source>
        <strain evidence="3 4">DSM 25634</strain>
    </source>
</reference>
<proteinExistence type="inferred from homology"/>
<dbReference type="STRING" id="1137799.GZ78_04715"/>
<keyword evidence="4" id="KW-1185">Reference proteome</keyword>
<dbReference type="PANTHER" id="PTHR21043:SF0">
    <property type="entry name" value="MITOCHONDRIAL ASSEMBLY OF RIBOSOMAL LARGE SUBUNIT PROTEIN 1"/>
    <property type="match status" value="1"/>
</dbReference>
<dbReference type="Pfam" id="PF02410">
    <property type="entry name" value="RsfS"/>
    <property type="match status" value="1"/>
</dbReference>
<comment type="similarity">
    <text evidence="1 2">Belongs to the Iojap/RsfS family.</text>
</comment>
<comment type="subcellular location">
    <subcellularLocation>
        <location evidence="2">Cytoplasm</location>
    </subcellularLocation>
</comment>
<sequence length="116" mass="12984">MQSEQLKQLVIDAIEEMKGNDITCLDVSELTSVTDYMIIASGTSNRHVKSVADNVIEKCKQSGARPLGMEGQEKSEWVLVDIGDVVLHVMLPATRAFYDLERLWEPSEEQQATEQS</sequence>
<dbReference type="InterPro" id="IPR043519">
    <property type="entry name" value="NT_sf"/>
</dbReference>
<keyword evidence="2" id="KW-0678">Repressor</keyword>